<organism evidence="2 3">
    <name type="scientific">Aurantibacter aestuarii</name>
    <dbReference type="NCBI Taxonomy" id="1266046"/>
    <lineage>
        <taxon>Bacteria</taxon>
        <taxon>Pseudomonadati</taxon>
        <taxon>Bacteroidota</taxon>
        <taxon>Flavobacteriia</taxon>
        <taxon>Flavobacteriales</taxon>
        <taxon>Flavobacteriaceae</taxon>
        <taxon>Aurantibacter</taxon>
    </lineage>
</organism>
<reference evidence="2 3" key="1">
    <citation type="submission" date="2018-03" db="EMBL/GenBank/DDBJ databases">
        <title>Mesoflavibacter sp. HG37 and Mesoflavibacter sp. HG96 sp.nov., two marine bacteria isolated from seawater of Western Pacific Ocean.</title>
        <authorList>
            <person name="Cheng H."/>
            <person name="Wu Y.-H."/>
            <person name="Guo L.-L."/>
            <person name="Xu X.-W."/>
        </authorList>
    </citation>
    <scope>NUCLEOTIDE SEQUENCE [LARGE SCALE GENOMIC DNA]</scope>
    <source>
        <strain evidence="2 3">KCTC 32269</strain>
    </source>
</reference>
<dbReference type="InterPro" id="IPR001173">
    <property type="entry name" value="Glyco_trans_2-like"/>
</dbReference>
<gene>
    <name evidence="2" type="ORF">C7H52_12635</name>
</gene>
<dbReference type="OrthoDB" id="1143197at2"/>
<dbReference type="CDD" id="cd00761">
    <property type="entry name" value="Glyco_tranf_GTA_type"/>
    <property type="match status" value="1"/>
</dbReference>
<comment type="caution">
    <text evidence="2">The sequence shown here is derived from an EMBL/GenBank/DDBJ whole genome shotgun (WGS) entry which is preliminary data.</text>
</comment>
<evidence type="ECO:0000313" key="3">
    <source>
        <dbReference type="Proteomes" id="UP000238426"/>
    </source>
</evidence>
<dbReference type="AlphaFoldDB" id="A0A2T1N5I8"/>
<dbReference type="Gene3D" id="3.90.550.10">
    <property type="entry name" value="Spore Coat Polysaccharide Biosynthesis Protein SpsA, Chain A"/>
    <property type="match status" value="1"/>
</dbReference>
<dbReference type="Proteomes" id="UP000238426">
    <property type="component" value="Unassembled WGS sequence"/>
</dbReference>
<keyword evidence="2" id="KW-0808">Transferase</keyword>
<proteinExistence type="predicted"/>
<accession>A0A2T1N5I8</accession>
<evidence type="ECO:0000313" key="2">
    <source>
        <dbReference type="EMBL" id="PSG86524.1"/>
    </source>
</evidence>
<dbReference type="EMBL" id="PXOQ01000015">
    <property type="protein sequence ID" value="PSG86524.1"/>
    <property type="molecule type" value="Genomic_DNA"/>
</dbReference>
<sequence>MDVSIVIVTKNRSKELAKTLNILKPYLDLEIHEVLVFIDGCSETQDIMTSFEWVKWFKSEKSIGASPARNQLYQQASGKIYIGFDDDAHPLTTTFIKDVQNLFHKTKDLGIIAFKEIKGIFESDIQALNYGIEESEHYYTNDFIGCGFAISAEAYKKTNGFPTWMTIYGEETCVAWEVLHNKYKILYTNQIKVNHRVDLEARKKTGKNYFRFKHQLINTINFYLVYYQKPFIPIIKVIIHNGKKYGFKNKTYFKNYMFALAQVVYKLPKTLKSRAPIAIDNINTFKQLEALKY</sequence>
<keyword evidence="3" id="KW-1185">Reference proteome</keyword>
<dbReference type="InterPro" id="IPR029044">
    <property type="entry name" value="Nucleotide-diphossugar_trans"/>
</dbReference>
<name>A0A2T1N5I8_9FLAO</name>
<protein>
    <submittedName>
        <fullName evidence="2">Glycosyltransferase family 2 protein</fullName>
    </submittedName>
</protein>
<evidence type="ECO:0000259" key="1">
    <source>
        <dbReference type="Pfam" id="PF00535"/>
    </source>
</evidence>
<feature type="domain" description="Glycosyltransferase 2-like" evidence="1">
    <location>
        <begin position="4"/>
        <end position="115"/>
    </location>
</feature>
<dbReference type="GO" id="GO:0016740">
    <property type="term" value="F:transferase activity"/>
    <property type="evidence" value="ECO:0007669"/>
    <property type="project" value="UniProtKB-KW"/>
</dbReference>
<dbReference type="RefSeq" id="WP_106464262.1">
    <property type="nucleotide sequence ID" value="NZ_PXOQ01000015.1"/>
</dbReference>
<dbReference type="SUPFAM" id="SSF53448">
    <property type="entry name" value="Nucleotide-diphospho-sugar transferases"/>
    <property type="match status" value="1"/>
</dbReference>
<dbReference type="Pfam" id="PF00535">
    <property type="entry name" value="Glycos_transf_2"/>
    <property type="match status" value="1"/>
</dbReference>